<feature type="transmembrane region" description="Helical" evidence="1">
    <location>
        <begin position="128"/>
        <end position="147"/>
    </location>
</feature>
<keyword evidence="3" id="KW-1185">Reference proteome</keyword>
<reference evidence="2 3" key="1">
    <citation type="submission" date="2018-11" db="EMBL/GenBank/DDBJ databases">
        <authorList>
            <person name="Kleinhagauer T."/>
            <person name="Glaeser S.P."/>
            <person name="Spergser J."/>
            <person name="Ruckert C."/>
            <person name="Kaempfer P."/>
            <person name="Busse H.-J."/>
        </authorList>
    </citation>
    <scope>NUCLEOTIDE SEQUENCE [LARGE SCALE GENOMIC DNA]</scope>
    <source>
        <strain evidence="2 3">200CH</strain>
    </source>
</reference>
<proteinExistence type="predicted"/>
<dbReference type="KEGG" id="ccho:CCHOA_10375"/>
<keyword evidence="1" id="KW-0812">Transmembrane</keyword>
<protein>
    <recommendedName>
        <fullName evidence="4">DUF3592 domain-containing protein</fullName>
    </recommendedName>
</protein>
<organism evidence="2 3">
    <name type="scientific">Corynebacterium choanae</name>
    <dbReference type="NCBI Taxonomy" id="1862358"/>
    <lineage>
        <taxon>Bacteria</taxon>
        <taxon>Bacillati</taxon>
        <taxon>Actinomycetota</taxon>
        <taxon>Actinomycetes</taxon>
        <taxon>Mycobacteriales</taxon>
        <taxon>Corynebacteriaceae</taxon>
        <taxon>Corynebacterium</taxon>
    </lineage>
</organism>
<feature type="transmembrane region" description="Helical" evidence="1">
    <location>
        <begin position="28"/>
        <end position="48"/>
    </location>
</feature>
<evidence type="ECO:0000313" key="3">
    <source>
        <dbReference type="Proteomes" id="UP000269019"/>
    </source>
</evidence>
<accession>A0A3G6JE86</accession>
<evidence type="ECO:0000256" key="1">
    <source>
        <dbReference type="SAM" id="Phobius"/>
    </source>
</evidence>
<evidence type="ECO:0008006" key="4">
    <source>
        <dbReference type="Google" id="ProtNLM"/>
    </source>
</evidence>
<gene>
    <name evidence="2" type="ORF">CCHOA_10375</name>
</gene>
<keyword evidence="1" id="KW-1133">Transmembrane helix</keyword>
<dbReference type="Proteomes" id="UP000269019">
    <property type="component" value="Chromosome"/>
</dbReference>
<dbReference type="OrthoDB" id="4426042at2"/>
<sequence length="161" mass="17840">MRRMYANGGIAYHSSDVTLRIIHRSQQLVVALWIASLLGAAAVVIGAYNTDRSINNNPATAVAVITGVSPTRTTGRFIDEAGRSQSPPGGLLYPKGLRVGQRVRVVYDKDYPWRAKISGRSWLQTLPVAATATSITTIGTILTFFLLQRWKRRRQHPHRTT</sequence>
<evidence type="ECO:0000313" key="2">
    <source>
        <dbReference type="EMBL" id="AZA14454.1"/>
    </source>
</evidence>
<name>A0A3G6JE86_9CORY</name>
<dbReference type="EMBL" id="CP033896">
    <property type="protein sequence ID" value="AZA14454.1"/>
    <property type="molecule type" value="Genomic_DNA"/>
</dbReference>
<keyword evidence="1" id="KW-0472">Membrane</keyword>
<dbReference type="RefSeq" id="WP_123929828.1">
    <property type="nucleotide sequence ID" value="NZ_CP033896.1"/>
</dbReference>
<dbReference type="AlphaFoldDB" id="A0A3G6JE86"/>